<organism evidence="2 3">
    <name type="scientific">Burkholderia mayonis</name>
    <dbReference type="NCBI Taxonomy" id="1385591"/>
    <lineage>
        <taxon>Bacteria</taxon>
        <taxon>Pseudomonadati</taxon>
        <taxon>Pseudomonadota</taxon>
        <taxon>Betaproteobacteria</taxon>
        <taxon>Burkholderiales</taxon>
        <taxon>Burkholderiaceae</taxon>
        <taxon>Burkholderia</taxon>
        <taxon>pseudomallei group</taxon>
    </lineage>
</organism>
<dbReference type="Proteomes" id="UP000067711">
    <property type="component" value="Chromosome 1"/>
</dbReference>
<feature type="region of interest" description="Disordered" evidence="1">
    <location>
        <begin position="64"/>
        <end position="153"/>
    </location>
</feature>
<feature type="compositionally biased region" description="Polar residues" evidence="1">
    <location>
        <begin position="110"/>
        <end position="129"/>
    </location>
</feature>
<protein>
    <submittedName>
        <fullName evidence="2">Uncharacterized protein</fullName>
    </submittedName>
</protein>
<feature type="region of interest" description="Disordered" evidence="1">
    <location>
        <begin position="471"/>
        <end position="497"/>
    </location>
</feature>
<evidence type="ECO:0000313" key="3">
    <source>
        <dbReference type="Proteomes" id="UP000067711"/>
    </source>
</evidence>
<reference evidence="2 3" key="1">
    <citation type="submission" date="2015-12" db="EMBL/GenBank/DDBJ databases">
        <title>Diversity of Burkholderia near neighbor genomes.</title>
        <authorList>
            <person name="Sahl J."/>
            <person name="Wagner D."/>
            <person name="Keim P."/>
        </authorList>
    </citation>
    <scope>NUCLEOTIDE SEQUENCE [LARGE SCALE GENOMIC DNA]</scope>
    <source>
        <strain evidence="2 3">BDU8</strain>
    </source>
</reference>
<proteinExistence type="predicted"/>
<name>A0A1B4G170_9BURK</name>
<feature type="compositionally biased region" description="Low complexity" evidence="1">
    <location>
        <begin position="476"/>
        <end position="489"/>
    </location>
</feature>
<feature type="compositionally biased region" description="Basic and acidic residues" evidence="1">
    <location>
        <begin position="360"/>
        <end position="388"/>
    </location>
</feature>
<gene>
    <name evidence="2" type="ORF">WS71_20385</name>
</gene>
<dbReference type="RefSeq" id="WP_066491679.1">
    <property type="nucleotide sequence ID" value="NZ_CP013389.1"/>
</dbReference>
<accession>A0A1B4G170</accession>
<dbReference type="EMBL" id="CP013389">
    <property type="protein sequence ID" value="AOJ09666.1"/>
    <property type="molecule type" value="Genomic_DNA"/>
</dbReference>
<feature type="compositionally biased region" description="Low complexity" evidence="1">
    <location>
        <begin position="64"/>
        <end position="81"/>
    </location>
</feature>
<evidence type="ECO:0000313" key="2">
    <source>
        <dbReference type="EMBL" id="AOJ09666.1"/>
    </source>
</evidence>
<feature type="region of interest" description="Disordered" evidence="1">
    <location>
        <begin position="349"/>
        <end position="388"/>
    </location>
</feature>
<dbReference type="AlphaFoldDB" id="A0A1B4G170"/>
<sequence>MASYGIGIGSFAQGLMQGMQIGKTFRDSKKQWEAEAATKDAMDAAKAERADAIAAEQARLLGIGSQAPSPDAAPPTATTQPVDMSTPAATPLPAQSGAAPATAPVPTPVSAQTSPDSLAGTSMADSGSATPVAMPSAGARSTDAPARRGAAGSIAASPAVAAATRGINGGEPMSDTQARALADKSAPSVMDFFRKKGVPKIAETYLAQGDPAKAQAWMDWSDAQDSKRNMATWAKAWRATQMGDIEGAADHFMDLYKSYDDGVTPVSKEVVKDKDGNITGFNVKLKDDSTGEERSSFIDRNQMLEMGLASLSPPQMFEMAWKRQQAQDKAKSDAVAKVGEAKLKLASDMALEGTRQKGRMQLEDKRAENNLDRDAQKSKLDAQDRRNKVQDELEAKVTALRNGGYSDEFVNGALPSILGINEYKRSTSPEEAKRLAFGDRMKNDPSFARLPVDKQRALIEQDMAIIFGGGKPTDIPAGAPQPASGAASANSMRPAARGLPVLDTKTGKVVFR</sequence>
<evidence type="ECO:0000256" key="1">
    <source>
        <dbReference type="SAM" id="MobiDB-lite"/>
    </source>
</evidence>